<dbReference type="EMBL" id="CARXXK010000001">
    <property type="protein sequence ID" value="CAI6343858.1"/>
    <property type="molecule type" value="Genomic_DNA"/>
</dbReference>
<evidence type="ECO:0008006" key="3">
    <source>
        <dbReference type="Google" id="ProtNLM"/>
    </source>
</evidence>
<comment type="caution">
    <text evidence="1">The sequence shown here is derived from an EMBL/GenBank/DDBJ whole genome shotgun (WGS) entry which is preliminary data.</text>
</comment>
<protein>
    <recommendedName>
        <fullName evidence="3">LAGLIDADG homing endonuclease</fullName>
    </recommendedName>
</protein>
<dbReference type="Proteomes" id="UP001160148">
    <property type="component" value="Unassembled WGS sequence"/>
</dbReference>
<accession>A0AAV0VMF9</accession>
<organism evidence="1 2">
    <name type="scientific">Macrosiphum euphorbiae</name>
    <name type="common">potato aphid</name>
    <dbReference type="NCBI Taxonomy" id="13131"/>
    <lineage>
        <taxon>Eukaryota</taxon>
        <taxon>Metazoa</taxon>
        <taxon>Ecdysozoa</taxon>
        <taxon>Arthropoda</taxon>
        <taxon>Hexapoda</taxon>
        <taxon>Insecta</taxon>
        <taxon>Pterygota</taxon>
        <taxon>Neoptera</taxon>
        <taxon>Paraneoptera</taxon>
        <taxon>Hemiptera</taxon>
        <taxon>Sternorrhyncha</taxon>
        <taxon>Aphidomorpha</taxon>
        <taxon>Aphidoidea</taxon>
        <taxon>Aphididae</taxon>
        <taxon>Macrosiphini</taxon>
        <taxon>Macrosiphum</taxon>
    </lineage>
</organism>
<reference evidence="1 2" key="1">
    <citation type="submission" date="2023-01" db="EMBL/GenBank/DDBJ databases">
        <authorList>
            <person name="Whitehead M."/>
        </authorList>
    </citation>
    <scope>NUCLEOTIDE SEQUENCE [LARGE SCALE GENOMIC DNA]</scope>
</reference>
<evidence type="ECO:0000313" key="2">
    <source>
        <dbReference type="Proteomes" id="UP001160148"/>
    </source>
</evidence>
<gene>
    <name evidence="1" type="ORF">MEUPH1_LOCUS1065</name>
</gene>
<dbReference type="AlphaFoldDB" id="A0AAV0VMF9"/>
<name>A0AAV0VMF9_9HEMI</name>
<evidence type="ECO:0000313" key="1">
    <source>
        <dbReference type="EMBL" id="CAI6343858.1"/>
    </source>
</evidence>
<keyword evidence="2" id="KW-1185">Reference proteome</keyword>
<sequence length="112" mass="13477">MKYKSATQIWLMTEQQKCAQASLRISWILGKHMKPFTDADIVKECMLQSGNKLFKKNYENSNEYCYFYTCKIFTPAQTKMLVMNVYNFLTRKKLLMKKMRLISEILRRLWIV</sequence>
<proteinExistence type="predicted"/>